<comment type="caution">
    <text evidence="2">The sequence shown here is derived from an EMBL/GenBank/DDBJ whole genome shotgun (WGS) entry which is preliminary data.</text>
</comment>
<keyword evidence="3" id="KW-1185">Reference proteome</keyword>
<dbReference type="EMBL" id="JACBPP010000006">
    <property type="protein sequence ID" value="KAF8001195.1"/>
    <property type="molecule type" value="Genomic_DNA"/>
</dbReference>
<dbReference type="Proteomes" id="UP000649328">
    <property type="component" value="Unassembled WGS sequence"/>
</dbReference>
<keyword evidence="1" id="KW-0812">Transmembrane</keyword>
<proteinExistence type="predicted"/>
<sequence length="81" mass="9217">MAIPKTLITKIQDSNQDKILPPKVHKLGTKKVVLKKKNEDLKDLLQVVRETVPLQDDPTIPVLTFRFFLLSVIFIVPGAFH</sequence>
<name>A0A8H7GQD3_9ASCO</name>
<dbReference type="AlphaFoldDB" id="A0A8H7GQD3"/>
<evidence type="ECO:0000313" key="3">
    <source>
        <dbReference type="Proteomes" id="UP000649328"/>
    </source>
</evidence>
<feature type="transmembrane region" description="Helical" evidence="1">
    <location>
        <begin position="60"/>
        <end position="80"/>
    </location>
</feature>
<organism evidence="2 3">
    <name type="scientific">Metschnikowia pulcherrima</name>
    <dbReference type="NCBI Taxonomy" id="27326"/>
    <lineage>
        <taxon>Eukaryota</taxon>
        <taxon>Fungi</taxon>
        <taxon>Dikarya</taxon>
        <taxon>Ascomycota</taxon>
        <taxon>Saccharomycotina</taxon>
        <taxon>Pichiomycetes</taxon>
        <taxon>Metschnikowiaceae</taxon>
        <taxon>Metschnikowia</taxon>
    </lineage>
</organism>
<dbReference type="OrthoDB" id="9986677at2759"/>
<gene>
    <name evidence="2" type="ORF">HF325_004984</name>
</gene>
<keyword evidence="1" id="KW-0472">Membrane</keyword>
<accession>A0A8H7GQD3</accession>
<evidence type="ECO:0000313" key="2">
    <source>
        <dbReference type="EMBL" id="KAF8001195.1"/>
    </source>
</evidence>
<evidence type="ECO:0000256" key="1">
    <source>
        <dbReference type="SAM" id="Phobius"/>
    </source>
</evidence>
<protein>
    <submittedName>
        <fullName evidence="2">Uncharacterized protein</fullName>
    </submittedName>
</protein>
<reference evidence="2" key="1">
    <citation type="submission" date="2020-10" db="EMBL/GenBank/DDBJ databases">
        <title>The Whole-Genome Sequence of Metschnikowia persimmonesis, a Novel Endophytic Yeast Species Isolated from Medicinal Plant Diospyros kaki Thumb.</title>
        <authorList>
            <person name="Rahmat E."/>
            <person name="Kang Y."/>
        </authorList>
    </citation>
    <scope>NUCLEOTIDE SEQUENCE</scope>
    <source>
        <strain evidence="2">KIOM G15050</strain>
    </source>
</reference>
<keyword evidence="1" id="KW-1133">Transmembrane helix</keyword>